<dbReference type="InterPro" id="IPR013216">
    <property type="entry name" value="Methyltransf_11"/>
</dbReference>
<keyword evidence="2" id="KW-0808">Transferase</keyword>
<dbReference type="STRING" id="35755.UL82_09875"/>
<organism evidence="2 4">
    <name type="scientific">Corynebacterium kutscheri</name>
    <dbReference type="NCBI Taxonomy" id="35755"/>
    <lineage>
        <taxon>Bacteria</taxon>
        <taxon>Bacillati</taxon>
        <taxon>Actinomycetota</taxon>
        <taxon>Actinomycetes</taxon>
        <taxon>Mycobacteriales</taxon>
        <taxon>Corynebacteriaceae</taxon>
        <taxon>Corynebacterium</taxon>
    </lineage>
</organism>
<dbReference type="EMBL" id="LR134377">
    <property type="protein sequence ID" value="VEH05957.1"/>
    <property type="molecule type" value="Genomic_DNA"/>
</dbReference>
<evidence type="ECO:0000313" key="2">
    <source>
        <dbReference type="EMBL" id="AKE42112.1"/>
    </source>
</evidence>
<evidence type="ECO:0000313" key="4">
    <source>
        <dbReference type="Proteomes" id="UP000033457"/>
    </source>
</evidence>
<dbReference type="KEGG" id="cku:UL82_09875"/>
<proteinExistence type="predicted"/>
<dbReference type="InterPro" id="IPR029063">
    <property type="entry name" value="SAM-dependent_MTases_sf"/>
</dbReference>
<reference evidence="2 4" key="1">
    <citation type="journal article" date="2015" name="Genome Announc.">
        <title>Complete Genome Sequence of Corynebacterium kutscheri DSM 20755, a Corynebacterial Type Strain with Remarkably Low G+C Content of Chromosomal DNA.</title>
        <authorList>
            <person name="Ruckert C."/>
            <person name="Albersmeier A."/>
            <person name="Winkler A."/>
            <person name="Tauch A."/>
        </authorList>
    </citation>
    <scope>NUCLEOTIDE SEQUENCE [LARGE SCALE GENOMIC DNA]</scope>
    <source>
        <strain evidence="2 4">DSM 20755</strain>
    </source>
</reference>
<evidence type="ECO:0000313" key="5">
    <source>
        <dbReference type="Proteomes" id="UP000271380"/>
    </source>
</evidence>
<name>A0A0F6R151_9CORY</name>
<dbReference type="Pfam" id="PF08241">
    <property type="entry name" value="Methyltransf_11"/>
    <property type="match status" value="1"/>
</dbReference>
<keyword evidence="2" id="KW-0489">Methyltransferase</keyword>
<dbReference type="PANTHER" id="PTHR43591">
    <property type="entry name" value="METHYLTRANSFERASE"/>
    <property type="match status" value="1"/>
</dbReference>
<accession>A0A0F6R151</accession>
<sequence length="267" mass="29346">MRFKKGAPSSPTFARLRSMATLRRSYGLLRDVRVEQKEPDVFYSHLASDTAAMIKALQHDINNTDITGHRVLDVGGGPGYFAASFEKAGATYIALEPDAGEMSAAGITVANSVRGDGTALPFHDNSFNTVYSSNVAEHIANPWKMGEEMLRVTAPGGLCVISYTVWLGPFGGHETGLLAHYIGGEYARNRYTRIHGHSPKNVFGTSLFDVSCAAGIHWAQQVPGAEVELFFPRYHPSWAWWLVRVPLVREFLVSNLVIVLRKHSSKA</sequence>
<dbReference type="CDD" id="cd02440">
    <property type="entry name" value="AdoMet_MTases"/>
    <property type="match status" value="1"/>
</dbReference>
<dbReference type="GO" id="GO:0008757">
    <property type="term" value="F:S-adenosylmethionine-dependent methyltransferase activity"/>
    <property type="evidence" value="ECO:0007669"/>
    <property type="project" value="InterPro"/>
</dbReference>
<evidence type="ECO:0000313" key="3">
    <source>
        <dbReference type="EMBL" id="VEH05957.1"/>
    </source>
</evidence>
<dbReference type="Gene3D" id="3.40.50.150">
    <property type="entry name" value="Vaccinia Virus protein VP39"/>
    <property type="match status" value="1"/>
</dbReference>
<dbReference type="HOGENOM" id="CLU_073035_0_0_11"/>
<dbReference type="Proteomes" id="UP000271380">
    <property type="component" value="Chromosome"/>
</dbReference>
<feature type="domain" description="Methyltransferase type 11" evidence="1">
    <location>
        <begin position="72"/>
        <end position="161"/>
    </location>
</feature>
<dbReference type="EC" id="2.1.1.-" evidence="2 3"/>
<dbReference type="AlphaFoldDB" id="A0A0F6R151"/>
<dbReference type="EMBL" id="CP011312">
    <property type="protein sequence ID" value="AKE42112.1"/>
    <property type="molecule type" value="Genomic_DNA"/>
</dbReference>
<evidence type="ECO:0000259" key="1">
    <source>
        <dbReference type="Pfam" id="PF08241"/>
    </source>
</evidence>
<dbReference type="Proteomes" id="UP000033457">
    <property type="component" value="Chromosome"/>
</dbReference>
<protein>
    <submittedName>
        <fullName evidence="2">Methyltransferase family protein</fullName>
        <ecNumber evidence="2 3">2.1.1.-</ecNumber>
    </submittedName>
    <submittedName>
        <fullName evidence="3">SAM-dependent methyltransferase</fullName>
    </submittedName>
</protein>
<dbReference type="GO" id="GO:0032259">
    <property type="term" value="P:methylation"/>
    <property type="evidence" value="ECO:0007669"/>
    <property type="project" value="UniProtKB-KW"/>
</dbReference>
<dbReference type="SUPFAM" id="SSF53335">
    <property type="entry name" value="S-adenosyl-L-methionine-dependent methyltransferases"/>
    <property type="match status" value="1"/>
</dbReference>
<keyword evidence="4" id="KW-1185">Reference proteome</keyword>
<reference evidence="3 5" key="2">
    <citation type="submission" date="2018-12" db="EMBL/GenBank/DDBJ databases">
        <authorList>
            <consortium name="Pathogen Informatics"/>
        </authorList>
    </citation>
    <scope>NUCLEOTIDE SEQUENCE [LARGE SCALE GENOMIC DNA]</scope>
    <source>
        <strain evidence="3 5">NCTC949</strain>
    </source>
</reference>
<dbReference type="PANTHER" id="PTHR43591:SF24">
    <property type="entry name" value="2-METHOXY-6-POLYPRENYL-1,4-BENZOQUINOL METHYLASE, MITOCHONDRIAL"/>
    <property type="match status" value="1"/>
</dbReference>
<gene>
    <name evidence="3" type="ORF">NCTC949_00877</name>
    <name evidence="2" type="ORF">UL82_09875</name>
</gene>